<name>A0A1G6XMD5_PEPNI</name>
<gene>
    <name evidence="1" type="ORF">SAMN04489866_10729</name>
</gene>
<dbReference type="Gene3D" id="1.10.1270.10">
    <property type="entry name" value="TrpR-like"/>
    <property type="match status" value="1"/>
</dbReference>
<dbReference type="InterPro" id="IPR013368">
    <property type="entry name" value="YecD_YerC"/>
</dbReference>
<dbReference type="STRING" id="2741.SAMN04489866_10729"/>
<reference evidence="1 2" key="1">
    <citation type="submission" date="2016-10" db="EMBL/GenBank/DDBJ databases">
        <authorList>
            <person name="de Groot N.N."/>
        </authorList>
    </citation>
    <scope>NUCLEOTIDE SEQUENCE [LARGE SCALE GENOMIC DNA]</scope>
    <source>
        <strain evidence="1 2">DSM 20475</strain>
    </source>
</reference>
<dbReference type="Pfam" id="PF01371">
    <property type="entry name" value="Trp_repressor"/>
    <property type="match status" value="1"/>
</dbReference>
<dbReference type="PIRSF" id="PIRSF012508">
    <property type="entry name" value="YerC"/>
    <property type="match status" value="1"/>
</dbReference>
<dbReference type="SUPFAM" id="SSF48295">
    <property type="entry name" value="TrpR-like"/>
    <property type="match status" value="1"/>
</dbReference>
<dbReference type="InterPro" id="IPR010921">
    <property type="entry name" value="Trp_repressor/repl_initiator"/>
</dbReference>
<dbReference type="OrthoDB" id="2874807at2"/>
<organism evidence="1 2">
    <name type="scientific">Peptococcus niger</name>
    <dbReference type="NCBI Taxonomy" id="2741"/>
    <lineage>
        <taxon>Bacteria</taxon>
        <taxon>Bacillati</taxon>
        <taxon>Bacillota</taxon>
        <taxon>Clostridia</taxon>
        <taxon>Eubacteriales</taxon>
        <taxon>Peptococcaceae</taxon>
        <taxon>Peptococcus</taxon>
    </lineage>
</organism>
<accession>A0A1G6XMD5</accession>
<dbReference type="RefSeq" id="WP_091791928.1">
    <property type="nucleotide sequence ID" value="NZ_FNAF01000007.1"/>
</dbReference>
<protein>
    <submittedName>
        <fullName evidence="1">TrpR-related protein YerC/YecD</fullName>
    </submittedName>
</protein>
<evidence type="ECO:0000313" key="2">
    <source>
        <dbReference type="Proteomes" id="UP000198995"/>
    </source>
</evidence>
<dbReference type="EMBL" id="FNAF01000007">
    <property type="protein sequence ID" value="SDD79389.1"/>
    <property type="molecule type" value="Genomic_DNA"/>
</dbReference>
<dbReference type="GO" id="GO:0003700">
    <property type="term" value="F:DNA-binding transcription factor activity"/>
    <property type="evidence" value="ECO:0007669"/>
    <property type="project" value="InterPro"/>
</dbReference>
<sequence length="106" mass="11964">MYESKLASPSLDRLFEAISVLETREEYYRFFEDICTISELHAIAQRLDVAVMLSEDETYTHIAETTGASTATISRVKKCLNYGANGYRIALARMDVKASKTEEEEG</sequence>
<dbReference type="PANTHER" id="PTHR40080:SF1">
    <property type="entry name" value="TRPR-LIKE PROTEIN YERC_YECD"/>
    <property type="match status" value="1"/>
</dbReference>
<dbReference type="AlphaFoldDB" id="A0A1G6XMD5"/>
<dbReference type="GO" id="GO:0043565">
    <property type="term" value="F:sequence-specific DNA binding"/>
    <property type="evidence" value="ECO:0007669"/>
    <property type="project" value="InterPro"/>
</dbReference>
<dbReference type="Proteomes" id="UP000198995">
    <property type="component" value="Unassembled WGS sequence"/>
</dbReference>
<dbReference type="NCBIfam" id="TIGR02531">
    <property type="entry name" value="yecD_yerC"/>
    <property type="match status" value="1"/>
</dbReference>
<dbReference type="InterPro" id="IPR000831">
    <property type="entry name" value="Trp_repress"/>
</dbReference>
<keyword evidence="2" id="KW-1185">Reference proteome</keyword>
<proteinExistence type="predicted"/>
<dbReference type="InterPro" id="IPR038116">
    <property type="entry name" value="TrpR-like_sf"/>
</dbReference>
<dbReference type="PANTHER" id="PTHR40080">
    <property type="entry name" value="LMO1763 PROTEIN"/>
    <property type="match status" value="1"/>
</dbReference>
<evidence type="ECO:0000313" key="1">
    <source>
        <dbReference type="EMBL" id="SDD79389.1"/>
    </source>
</evidence>